<feature type="region of interest" description="Disordered" evidence="1">
    <location>
        <begin position="209"/>
        <end position="372"/>
    </location>
</feature>
<dbReference type="EMBL" id="JBAMIC010000024">
    <property type="protein sequence ID" value="KAK7090924.1"/>
    <property type="molecule type" value="Genomic_DNA"/>
</dbReference>
<name>A0AAN9AQK3_9CAEN</name>
<feature type="compositionally biased region" description="Polar residues" evidence="1">
    <location>
        <begin position="242"/>
        <end position="259"/>
    </location>
</feature>
<gene>
    <name evidence="2" type="ORF">V1264_010659</name>
</gene>
<feature type="compositionally biased region" description="Basic and acidic residues" evidence="1">
    <location>
        <begin position="273"/>
        <end position="282"/>
    </location>
</feature>
<feature type="region of interest" description="Disordered" evidence="1">
    <location>
        <begin position="406"/>
        <end position="484"/>
    </location>
</feature>
<feature type="region of interest" description="Disordered" evidence="1">
    <location>
        <begin position="21"/>
        <end position="165"/>
    </location>
</feature>
<feature type="compositionally biased region" description="Basic residues" evidence="1">
    <location>
        <begin position="340"/>
        <end position="353"/>
    </location>
</feature>
<feature type="compositionally biased region" description="Polar residues" evidence="1">
    <location>
        <begin position="330"/>
        <end position="339"/>
    </location>
</feature>
<evidence type="ECO:0000256" key="1">
    <source>
        <dbReference type="SAM" id="MobiDB-lite"/>
    </source>
</evidence>
<proteinExistence type="predicted"/>
<feature type="compositionally biased region" description="Polar residues" evidence="1">
    <location>
        <begin position="35"/>
        <end position="53"/>
    </location>
</feature>
<keyword evidence="3" id="KW-1185">Reference proteome</keyword>
<feature type="compositionally biased region" description="Acidic residues" evidence="1">
    <location>
        <begin position="153"/>
        <end position="162"/>
    </location>
</feature>
<dbReference type="AlphaFoldDB" id="A0AAN9AQK3"/>
<comment type="caution">
    <text evidence="2">The sequence shown here is derived from an EMBL/GenBank/DDBJ whole genome shotgun (WGS) entry which is preliminary data.</text>
</comment>
<organism evidence="2 3">
    <name type="scientific">Littorina saxatilis</name>
    <dbReference type="NCBI Taxonomy" id="31220"/>
    <lineage>
        <taxon>Eukaryota</taxon>
        <taxon>Metazoa</taxon>
        <taxon>Spiralia</taxon>
        <taxon>Lophotrochozoa</taxon>
        <taxon>Mollusca</taxon>
        <taxon>Gastropoda</taxon>
        <taxon>Caenogastropoda</taxon>
        <taxon>Littorinimorpha</taxon>
        <taxon>Littorinoidea</taxon>
        <taxon>Littorinidae</taxon>
        <taxon>Littorina</taxon>
    </lineage>
</organism>
<feature type="compositionally biased region" description="Polar residues" evidence="1">
    <location>
        <begin position="138"/>
        <end position="152"/>
    </location>
</feature>
<evidence type="ECO:0000313" key="2">
    <source>
        <dbReference type="EMBL" id="KAK7090924.1"/>
    </source>
</evidence>
<sequence>MALLRSLKTTLTNLQFIFRKRRRSSSSSIAGGQDGSENNPSGQGQSQDVSTPQSHRRRQSSDVDHQRQSPPASSRPSRRKERDREAQVRKRSRKRKNNEDQRAIEEYGKSTDDEDPVRVSAERQKPCRYRSASRERNGVQNKSRYYNSSSDAPDTDSEEEDLGVSLCQCPSHSPFGTSHHLHEQSHVLAEEFYGDRDGTIVSSDLNQEHNTVGIPSTSQQTEGESAGVSNEANRLSEECKAQDSTSPTINPSYGTATVQRTTDTGSGTVSSSRDQDTRKDLSRSLTAGCNTDVGHSIVDTDLSVDPARSTDTGGRSSCSLEEQMEDLVNKLQTRGALNTTRRRSRSRSRRSRARQAGNERSGGGVDLNNTTSLVRSFPLRETDSDDSNTESHTSLCNFQTPFLSFAQQTTPPRSNDQSNSSFYSATEASSNRATPQTSATNHGEEGDLEDEEEEEEEGELVEREQLVDGDATHSNGGGNVDSLDSTLEQAQELASYGPEDFVLDLLLAMCRGTWSDIL</sequence>
<feature type="compositionally biased region" description="Acidic residues" evidence="1">
    <location>
        <begin position="446"/>
        <end position="459"/>
    </location>
</feature>
<feature type="compositionally biased region" description="Polar residues" evidence="1">
    <location>
        <begin position="309"/>
        <end position="320"/>
    </location>
</feature>
<feature type="compositionally biased region" description="Polar residues" evidence="1">
    <location>
        <begin position="209"/>
        <end position="233"/>
    </location>
</feature>
<feature type="compositionally biased region" description="Polar residues" evidence="1">
    <location>
        <begin position="406"/>
        <end position="441"/>
    </location>
</feature>
<evidence type="ECO:0000313" key="3">
    <source>
        <dbReference type="Proteomes" id="UP001374579"/>
    </source>
</evidence>
<dbReference type="Proteomes" id="UP001374579">
    <property type="component" value="Unassembled WGS sequence"/>
</dbReference>
<feature type="compositionally biased region" description="Basic and acidic residues" evidence="1">
    <location>
        <begin position="97"/>
        <end position="125"/>
    </location>
</feature>
<feature type="compositionally biased region" description="Low complexity" evidence="1">
    <location>
        <begin position="260"/>
        <end position="272"/>
    </location>
</feature>
<reference evidence="2 3" key="1">
    <citation type="submission" date="2024-02" db="EMBL/GenBank/DDBJ databases">
        <title>Chromosome-scale genome assembly of the rough periwinkle Littorina saxatilis.</title>
        <authorList>
            <person name="De Jode A."/>
            <person name="Faria R."/>
            <person name="Formenti G."/>
            <person name="Sims Y."/>
            <person name="Smith T.P."/>
            <person name="Tracey A."/>
            <person name="Wood J.M.D."/>
            <person name="Zagrodzka Z.B."/>
            <person name="Johannesson K."/>
            <person name="Butlin R.K."/>
            <person name="Leder E.H."/>
        </authorList>
    </citation>
    <scope>NUCLEOTIDE SEQUENCE [LARGE SCALE GENOMIC DNA]</scope>
    <source>
        <strain evidence="2">Snail1</strain>
        <tissue evidence="2">Muscle</tissue>
    </source>
</reference>
<protein>
    <submittedName>
        <fullName evidence="2">Uncharacterized protein</fullName>
    </submittedName>
</protein>
<accession>A0AAN9AQK3</accession>